<evidence type="ECO:0008006" key="3">
    <source>
        <dbReference type="Google" id="ProtNLM"/>
    </source>
</evidence>
<evidence type="ECO:0000313" key="2">
    <source>
        <dbReference type="Proteomes" id="UP000069771"/>
    </source>
</evidence>
<dbReference type="PANTHER" id="PTHR38474:SF1">
    <property type="entry name" value="SLR0299 PROTEIN"/>
    <property type="match status" value="1"/>
</dbReference>
<dbReference type="InterPro" id="IPR023213">
    <property type="entry name" value="CAT-like_dom_sf"/>
</dbReference>
<dbReference type="SUPFAM" id="SSF52777">
    <property type="entry name" value="CoA-dependent acyltransferases"/>
    <property type="match status" value="1"/>
</dbReference>
<proteinExistence type="predicted"/>
<dbReference type="OrthoDB" id="9801766at2"/>
<accession>A0A140DS11</accession>
<dbReference type="PANTHER" id="PTHR38474">
    <property type="entry name" value="SLR0299 PROTEIN"/>
    <property type="match status" value="1"/>
</dbReference>
<evidence type="ECO:0000313" key="1">
    <source>
        <dbReference type="EMBL" id="AMK53438.1"/>
    </source>
</evidence>
<name>A0A140DS11_9FIRM</name>
<dbReference type="GeneID" id="78477176"/>
<reference evidence="1 2" key="1">
    <citation type="journal article" date="2016" name="Gut Pathog.">
        <title>Whole genome sequencing of "Faecalibaculum rodentium" ALO17, isolated from C57BL/6J laboratory mouse feces.</title>
        <authorList>
            <person name="Lim S."/>
            <person name="Chang D.H."/>
            <person name="Ahn S."/>
            <person name="Kim B.C."/>
        </authorList>
    </citation>
    <scope>NUCLEOTIDE SEQUENCE [LARGE SCALE GENOMIC DNA]</scope>
    <source>
        <strain evidence="1 2">Alo17</strain>
    </source>
</reference>
<dbReference type="AlphaFoldDB" id="A0A140DS11"/>
<dbReference type="STRING" id="1702221.AALO17_03040"/>
<dbReference type="InterPro" id="IPR001707">
    <property type="entry name" value="Cmp_AcTrfase"/>
</dbReference>
<dbReference type="SMART" id="SM01059">
    <property type="entry name" value="CAT"/>
    <property type="match status" value="1"/>
</dbReference>
<dbReference type="GO" id="GO:0008811">
    <property type="term" value="F:chloramphenicol O-acetyltransferase activity"/>
    <property type="evidence" value="ECO:0007669"/>
    <property type="project" value="InterPro"/>
</dbReference>
<dbReference type="Proteomes" id="UP000069771">
    <property type="component" value="Chromosome"/>
</dbReference>
<dbReference type="RefSeq" id="WP_067554554.1">
    <property type="nucleotide sequence ID" value="NZ_CAPIUX010000096.1"/>
</dbReference>
<dbReference type="PATRIC" id="fig|1702221.3.peg.291"/>
<dbReference type="EMBL" id="CP011391">
    <property type="protein sequence ID" value="AMK53438.1"/>
    <property type="molecule type" value="Genomic_DNA"/>
</dbReference>
<keyword evidence="2" id="KW-1185">Reference proteome</keyword>
<dbReference type="KEGG" id="fro:AALO17_03040"/>
<gene>
    <name evidence="1" type="ORF">AALO17_03040</name>
</gene>
<dbReference type="Gene3D" id="3.30.559.10">
    <property type="entry name" value="Chloramphenicol acetyltransferase-like domain"/>
    <property type="match status" value="1"/>
</dbReference>
<organism evidence="1 2">
    <name type="scientific">Faecalibaculum rodentium</name>
    <dbReference type="NCBI Taxonomy" id="1702221"/>
    <lineage>
        <taxon>Bacteria</taxon>
        <taxon>Bacillati</taxon>
        <taxon>Bacillota</taxon>
        <taxon>Erysipelotrichia</taxon>
        <taxon>Erysipelotrichales</taxon>
        <taxon>Erysipelotrichaceae</taxon>
        <taxon>Faecalibaculum</taxon>
    </lineage>
</organism>
<sequence length="211" mass="23148">MPRFLLPGQTARATAFSLWKDSAMPMVTLTKTFDVSALQGQPHVNACLVWAIGQAASRIPEFYLLPESDGFFAYERLAVNVIVKTESGGICDCLIPWKPDFTAFLQDYLRLTRRAATSGECPGIEGADDCMVIGTSALTVTELDSAVNACSPWPNPYLIWGRIRTDATLPVSFQFHHAQMDGYEAAVFLETLQQSIGSFGHLHTRQGSSII</sequence>
<protein>
    <recommendedName>
        <fullName evidence="3">Chloramphenicol acetyltransferase</fullName>
    </recommendedName>
</protein>